<name>A0A250X7T2_9CHLO</name>
<dbReference type="STRING" id="1157962.A0A250X7T2"/>
<organism evidence="4 5">
    <name type="scientific">Chlamydomonas eustigma</name>
    <dbReference type="NCBI Taxonomy" id="1157962"/>
    <lineage>
        <taxon>Eukaryota</taxon>
        <taxon>Viridiplantae</taxon>
        <taxon>Chlorophyta</taxon>
        <taxon>core chlorophytes</taxon>
        <taxon>Chlorophyceae</taxon>
        <taxon>CS clade</taxon>
        <taxon>Chlamydomonadales</taxon>
        <taxon>Chlamydomonadaceae</taxon>
        <taxon>Chlamydomonas</taxon>
    </lineage>
</organism>
<dbReference type="PANTHER" id="PTHR37735:SF1">
    <property type="entry name" value="OS08G0567000 PROTEIN"/>
    <property type="match status" value="1"/>
</dbReference>
<protein>
    <recommendedName>
        <fullName evidence="3">DUF7794 domain-containing protein</fullName>
    </recommendedName>
</protein>
<keyword evidence="2" id="KW-0732">Signal</keyword>
<keyword evidence="1" id="KW-0472">Membrane</keyword>
<dbReference type="OrthoDB" id="528166at2759"/>
<gene>
    <name evidence="4" type="ORF">CEUSTIGMA_g6257.t1</name>
</gene>
<proteinExistence type="predicted"/>
<dbReference type="GO" id="GO:0012505">
    <property type="term" value="C:endomembrane system"/>
    <property type="evidence" value="ECO:0007669"/>
    <property type="project" value="TreeGrafter"/>
</dbReference>
<evidence type="ECO:0000313" key="4">
    <source>
        <dbReference type="EMBL" id="GAX78820.1"/>
    </source>
</evidence>
<comment type="caution">
    <text evidence="4">The sequence shown here is derived from an EMBL/GenBank/DDBJ whole genome shotgun (WGS) entry which is preliminary data.</text>
</comment>
<evidence type="ECO:0000256" key="2">
    <source>
        <dbReference type="SAM" id="SignalP"/>
    </source>
</evidence>
<keyword evidence="5" id="KW-1185">Reference proteome</keyword>
<dbReference type="Pfam" id="PF25070">
    <property type="entry name" value="DUF7794"/>
    <property type="match status" value="1"/>
</dbReference>
<dbReference type="Proteomes" id="UP000232323">
    <property type="component" value="Unassembled WGS sequence"/>
</dbReference>
<dbReference type="PANTHER" id="PTHR37735">
    <property type="entry name" value="OS08G0567000 PROTEIN"/>
    <property type="match status" value="1"/>
</dbReference>
<feature type="chain" id="PRO_5013259120" description="DUF7794 domain-containing protein" evidence="2">
    <location>
        <begin position="18"/>
        <end position="371"/>
    </location>
</feature>
<keyword evidence="1" id="KW-1133">Transmembrane helix</keyword>
<accession>A0A250X7T2</accession>
<evidence type="ECO:0000256" key="1">
    <source>
        <dbReference type="SAM" id="Phobius"/>
    </source>
</evidence>
<sequence length="371" mass="40068">MLLMQAYLLVATLVVSAQCSSSILFVDSTSGSYLADNNKVINMQSSSLSSLMSALTGLMLSAVDEDASSAIEKVLKPSPLKKPRAHIVLNIAGIPNAMLADLFDGKSVLEVQLQDDEDTSAVAIVDSLTSIASTNPDVAVSMLDYKGLEGCMGNCLEEYLPAASSYMLAEHSDSQLTFPTGVRLDFDSLSDKMFAIEATSLYAGLQAQIQQLSFNLDQDIQILETTLLGLQGLEATYGPDSEVVISAREALCNLVKWAVSSLDESFKGDVTYQVTGFKGAPKKNTVQEIMGWKQERRRSLLSTTPSSNNMNTNNPVYPPTNQTAAAQIFTAKACGYGAFILLLYFGIAAIWCMCFMPLKQDTMLFGAKKQD</sequence>
<reference evidence="4 5" key="1">
    <citation type="submission" date="2017-08" db="EMBL/GenBank/DDBJ databases">
        <title>Acidophilic green algal genome provides insights into adaptation to an acidic environment.</title>
        <authorList>
            <person name="Hirooka S."/>
            <person name="Hirose Y."/>
            <person name="Kanesaki Y."/>
            <person name="Higuchi S."/>
            <person name="Fujiwara T."/>
            <person name="Onuma R."/>
            <person name="Era A."/>
            <person name="Ohbayashi R."/>
            <person name="Uzuka A."/>
            <person name="Nozaki H."/>
            <person name="Yoshikawa H."/>
            <person name="Miyagishima S.Y."/>
        </authorList>
    </citation>
    <scope>NUCLEOTIDE SEQUENCE [LARGE SCALE GENOMIC DNA]</scope>
    <source>
        <strain evidence="4 5">NIES-2499</strain>
    </source>
</reference>
<feature type="domain" description="DUF7794" evidence="3">
    <location>
        <begin position="20"/>
        <end position="270"/>
    </location>
</feature>
<evidence type="ECO:0000313" key="5">
    <source>
        <dbReference type="Proteomes" id="UP000232323"/>
    </source>
</evidence>
<dbReference type="AlphaFoldDB" id="A0A250X7T2"/>
<feature type="signal peptide" evidence="2">
    <location>
        <begin position="1"/>
        <end position="17"/>
    </location>
</feature>
<dbReference type="InterPro" id="IPR056696">
    <property type="entry name" value="DUF7794"/>
</dbReference>
<feature type="transmembrane region" description="Helical" evidence="1">
    <location>
        <begin position="336"/>
        <end position="358"/>
    </location>
</feature>
<keyword evidence="1" id="KW-0812">Transmembrane</keyword>
<evidence type="ECO:0000259" key="3">
    <source>
        <dbReference type="Pfam" id="PF25070"/>
    </source>
</evidence>
<dbReference type="EMBL" id="BEGY01000036">
    <property type="protein sequence ID" value="GAX78820.1"/>
    <property type="molecule type" value="Genomic_DNA"/>
</dbReference>